<protein>
    <submittedName>
        <fullName evidence="1">Crp/Fnr family transcriptional regulator</fullName>
    </submittedName>
</protein>
<dbReference type="OrthoDB" id="770522at2"/>
<organism evidence="1 2">
    <name type="scientific">Pedobacter psychrodurus</name>
    <dbReference type="NCBI Taxonomy" id="2530456"/>
    <lineage>
        <taxon>Bacteria</taxon>
        <taxon>Pseudomonadati</taxon>
        <taxon>Bacteroidota</taxon>
        <taxon>Sphingobacteriia</taxon>
        <taxon>Sphingobacteriales</taxon>
        <taxon>Sphingobacteriaceae</taxon>
        <taxon>Pedobacter</taxon>
    </lineage>
</organism>
<dbReference type="Proteomes" id="UP000293925">
    <property type="component" value="Unassembled WGS sequence"/>
</dbReference>
<evidence type="ECO:0000313" key="1">
    <source>
        <dbReference type="EMBL" id="TCD28623.1"/>
    </source>
</evidence>
<evidence type="ECO:0000313" key="2">
    <source>
        <dbReference type="Proteomes" id="UP000293925"/>
    </source>
</evidence>
<dbReference type="Gene3D" id="2.60.120.10">
    <property type="entry name" value="Jelly Rolls"/>
    <property type="match status" value="1"/>
</dbReference>
<comment type="caution">
    <text evidence="1">The sequence shown here is derived from an EMBL/GenBank/DDBJ whole genome shotgun (WGS) entry which is preliminary data.</text>
</comment>
<keyword evidence="2" id="KW-1185">Reference proteome</keyword>
<sequence length="183" mass="21067">MEKKNYLGAFDRFGGIPIGMNAYISAIRQVHEFKKNASIEHSPLIPLYLASIETGLAALILREQETQKTSVLEFYDTGDFLPYPSSLDLGPSYQFEIKFIEKTTIVSISKKHFNYLPKIFPECTHLYQQISASHLTGQLRGYLYTLIRFEAERLATFRQEYPILSKRLPCGLQLSYLKMQNSK</sequence>
<gene>
    <name evidence="1" type="ORF">EZ456_04335</name>
</gene>
<proteinExistence type="predicted"/>
<accession>A0A4R0Q2P5</accession>
<dbReference type="RefSeq" id="WP_131527660.1">
    <property type="nucleotide sequence ID" value="NZ_SJSO01000003.1"/>
</dbReference>
<reference evidence="1 2" key="1">
    <citation type="submission" date="2019-02" db="EMBL/GenBank/DDBJ databases">
        <title>Pedobacter sp. RP-3-21 sp. nov., isolated from Arctic soil.</title>
        <authorList>
            <person name="Dahal R.H."/>
        </authorList>
    </citation>
    <scope>NUCLEOTIDE SEQUENCE [LARGE SCALE GENOMIC DNA]</scope>
    <source>
        <strain evidence="1 2">RP-3-21</strain>
    </source>
</reference>
<dbReference type="AlphaFoldDB" id="A0A4R0Q2P5"/>
<dbReference type="InterPro" id="IPR018490">
    <property type="entry name" value="cNMP-bd_dom_sf"/>
</dbReference>
<dbReference type="InterPro" id="IPR014710">
    <property type="entry name" value="RmlC-like_jellyroll"/>
</dbReference>
<dbReference type="SUPFAM" id="SSF51206">
    <property type="entry name" value="cAMP-binding domain-like"/>
    <property type="match status" value="1"/>
</dbReference>
<name>A0A4R0Q2P5_9SPHI</name>
<dbReference type="EMBL" id="SJSO01000003">
    <property type="protein sequence ID" value="TCD28623.1"/>
    <property type="molecule type" value="Genomic_DNA"/>
</dbReference>